<dbReference type="OrthoDB" id="978676at2"/>
<dbReference type="Proteomes" id="UP000192472">
    <property type="component" value="Unassembled WGS sequence"/>
</dbReference>
<name>A0A1W2GPK9_REIFA</name>
<dbReference type="RefSeq" id="WP_084374449.1">
    <property type="nucleotide sequence ID" value="NZ_FWYF01000005.1"/>
</dbReference>
<reference evidence="1 2" key="1">
    <citation type="submission" date="2017-04" db="EMBL/GenBank/DDBJ databases">
        <authorList>
            <person name="Afonso C.L."/>
            <person name="Miller P.J."/>
            <person name="Scott M.A."/>
            <person name="Spackman E."/>
            <person name="Goraichik I."/>
            <person name="Dimitrov K.M."/>
            <person name="Suarez D.L."/>
            <person name="Swayne D.E."/>
        </authorList>
    </citation>
    <scope>NUCLEOTIDE SEQUENCE [LARGE SCALE GENOMIC DNA]</scope>
    <source>
        <strain evidence="1 2">DSM 26133</strain>
    </source>
</reference>
<dbReference type="AlphaFoldDB" id="A0A1W2GPK9"/>
<organism evidence="1 2">
    <name type="scientific">Reichenbachiella faecimaris</name>
    <dbReference type="NCBI Taxonomy" id="692418"/>
    <lineage>
        <taxon>Bacteria</taxon>
        <taxon>Pseudomonadati</taxon>
        <taxon>Bacteroidota</taxon>
        <taxon>Cytophagia</taxon>
        <taxon>Cytophagales</taxon>
        <taxon>Reichenbachiellaceae</taxon>
        <taxon>Reichenbachiella</taxon>
    </lineage>
</organism>
<gene>
    <name evidence="1" type="ORF">SAMN04488029_3822</name>
</gene>
<keyword evidence="2" id="KW-1185">Reference proteome</keyword>
<dbReference type="EMBL" id="FWYF01000005">
    <property type="protein sequence ID" value="SMD38593.1"/>
    <property type="molecule type" value="Genomic_DNA"/>
</dbReference>
<protein>
    <submittedName>
        <fullName evidence="1">Uncharacterized protein</fullName>
    </submittedName>
</protein>
<proteinExistence type="predicted"/>
<accession>A0A1W2GPK9</accession>
<dbReference type="STRING" id="692418.SAMN04488029_3822"/>
<evidence type="ECO:0000313" key="2">
    <source>
        <dbReference type="Proteomes" id="UP000192472"/>
    </source>
</evidence>
<sequence length="225" mass="26349">MSLEQLINERNEAILKVDEYGLLCMTTPYLPPEGEQEPSTELLYTSKQAYMWVPILAYIVENVNISEEDMKIFLEMSLDSLTTHHRTRWSNRAEALEGMLEMLNSMLFYTTRKKLEDPIFEYASLFGSSIEDILDRLEGLGLVEEHYVEPMGGKQVAMMGFVPFGFTKRTRLGEELYAKLNSLMLFYAQKNLVEDSDFKIHYKFYRAWEIFKSIVMKMDKPLEKK</sequence>
<evidence type="ECO:0000313" key="1">
    <source>
        <dbReference type="EMBL" id="SMD38593.1"/>
    </source>
</evidence>